<dbReference type="OrthoDB" id="3067181at2759"/>
<accession>A0A8H8CPR0</accession>
<keyword evidence="2" id="KW-0472">Membrane</keyword>
<feature type="compositionally biased region" description="Polar residues" evidence="1">
    <location>
        <begin position="167"/>
        <end position="177"/>
    </location>
</feature>
<feature type="compositionally biased region" description="Basic and acidic residues" evidence="1">
    <location>
        <begin position="295"/>
        <end position="311"/>
    </location>
</feature>
<evidence type="ECO:0000256" key="1">
    <source>
        <dbReference type="SAM" id="MobiDB-lite"/>
    </source>
</evidence>
<evidence type="ECO:0000256" key="2">
    <source>
        <dbReference type="SAM" id="Phobius"/>
    </source>
</evidence>
<keyword evidence="2" id="KW-1133">Transmembrane helix</keyword>
<dbReference type="EMBL" id="JAFIQS010000002">
    <property type="protein sequence ID" value="KAG5172369.1"/>
    <property type="molecule type" value="Genomic_DNA"/>
</dbReference>
<organism evidence="3">
    <name type="scientific">Psilocybe cubensis</name>
    <name type="common">Psychedelic mushroom</name>
    <name type="synonym">Stropharia cubensis</name>
    <dbReference type="NCBI Taxonomy" id="181762"/>
    <lineage>
        <taxon>Eukaryota</taxon>
        <taxon>Fungi</taxon>
        <taxon>Dikarya</taxon>
        <taxon>Basidiomycota</taxon>
        <taxon>Agaricomycotina</taxon>
        <taxon>Agaricomycetes</taxon>
        <taxon>Agaricomycetidae</taxon>
        <taxon>Agaricales</taxon>
        <taxon>Agaricineae</taxon>
        <taxon>Strophariaceae</taxon>
        <taxon>Psilocybe</taxon>
    </lineage>
</organism>
<feature type="region of interest" description="Disordered" evidence="1">
    <location>
        <begin position="294"/>
        <end position="330"/>
    </location>
</feature>
<dbReference type="AlphaFoldDB" id="A0A8H8CPR0"/>
<evidence type="ECO:0000313" key="3">
    <source>
        <dbReference type="EMBL" id="KAG5172369.1"/>
    </source>
</evidence>
<reference evidence="3" key="1">
    <citation type="submission" date="2021-02" db="EMBL/GenBank/DDBJ databases">
        <title>Psilocybe cubensis genome.</title>
        <authorList>
            <person name="Mckernan K.J."/>
            <person name="Crawford S."/>
            <person name="Trippe A."/>
            <person name="Kane L.T."/>
            <person name="Mclaughlin S."/>
        </authorList>
    </citation>
    <scope>NUCLEOTIDE SEQUENCE [LARGE SCALE GENOMIC DNA]</scope>
    <source>
        <strain evidence="3">MGC-MH-2018</strain>
    </source>
</reference>
<name>A0A8H8CPR0_PSICU</name>
<feature type="transmembrane region" description="Helical" evidence="2">
    <location>
        <begin position="112"/>
        <end position="136"/>
    </location>
</feature>
<keyword evidence="2" id="KW-0812">Transmembrane</keyword>
<feature type="compositionally biased region" description="Low complexity" evidence="1">
    <location>
        <begin position="44"/>
        <end position="96"/>
    </location>
</feature>
<protein>
    <submittedName>
        <fullName evidence="3">Uncharacterized protein</fullName>
    </submittedName>
</protein>
<feature type="compositionally biased region" description="Acidic residues" evidence="1">
    <location>
        <begin position="312"/>
        <end position="321"/>
    </location>
</feature>
<comment type="caution">
    <text evidence="3">The sequence shown here is derived from an EMBL/GenBank/DDBJ whole genome shotgun (WGS) entry which is preliminary data.</text>
</comment>
<proteinExistence type="predicted"/>
<feature type="region of interest" description="Disordered" evidence="1">
    <location>
        <begin position="31"/>
        <end position="105"/>
    </location>
</feature>
<gene>
    <name evidence="3" type="ORF">JR316_001868</name>
</gene>
<feature type="region of interest" description="Disordered" evidence="1">
    <location>
        <begin position="151"/>
        <end position="177"/>
    </location>
</feature>
<sequence>MSSSPVFHPGLTFATLVVQFAATKGSVIPSFVPRHKGEGENEHSTASGGSSASKPTSSSTPPTNSTLTGSHSSTAASSSSSSSISSFSSSSNTATPTPTPLTLPRPVVRSDITTAGIVGVVVGSVATIGLLIMLVSKCIRRYRKNRGRMKGPRFFRVGSKSPARPQTPVTEMAQTQSSPIITSAVTAGFTTHPFLSRYSQSISTNTTTSLSPLFPAASLERTRSDAGASEGGASSSHTDTLSYVSMSSVPVGNGGSPVLSLLPIISAAAAANAPPPAAHLPEASILHRSLTLHQKSLEEDTKGRDVGRMDTDDIEKEDDGANDPPPSYDA</sequence>